<dbReference type="PROSITE" id="PS50048">
    <property type="entry name" value="ZN2_CY6_FUNGAL_2"/>
    <property type="match status" value="1"/>
</dbReference>
<keyword evidence="2" id="KW-0862">Zinc</keyword>
<evidence type="ECO:0000259" key="6">
    <source>
        <dbReference type="PROSITE" id="PS50048"/>
    </source>
</evidence>
<dbReference type="OrthoDB" id="9930022at2759"/>
<dbReference type="AlphaFoldDB" id="W3WRT5"/>
<dbReference type="Gene3D" id="4.10.240.10">
    <property type="entry name" value="Zn(2)-C6 fungal-type DNA-binding domain"/>
    <property type="match status" value="1"/>
</dbReference>
<dbReference type="GO" id="GO:0000981">
    <property type="term" value="F:DNA-binding transcription factor activity, RNA polymerase II-specific"/>
    <property type="evidence" value="ECO:0007669"/>
    <property type="project" value="InterPro"/>
</dbReference>
<feature type="domain" description="Zn(2)-C6 fungal-type" evidence="6">
    <location>
        <begin position="17"/>
        <end position="47"/>
    </location>
</feature>
<dbReference type="KEGG" id="pfy:PFICI_11931"/>
<dbReference type="PANTHER" id="PTHR47660:SF3">
    <property type="entry name" value="FINGER DOMAIN PROTEIN, PUTATIVE (AFU_ORTHOLOGUE AFUA_4G03310)-RELATED"/>
    <property type="match status" value="1"/>
</dbReference>
<dbReference type="HOGENOM" id="CLU_024655_5_0_1"/>
<dbReference type="SUPFAM" id="SSF57701">
    <property type="entry name" value="Zn2/Cys6 DNA-binding domain"/>
    <property type="match status" value="1"/>
</dbReference>
<proteinExistence type="predicted"/>
<evidence type="ECO:0000256" key="5">
    <source>
        <dbReference type="ARBA" id="ARBA00023242"/>
    </source>
</evidence>
<dbReference type="PANTHER" id="PTHR47660">
    <property type="entry name" value="TRANSCRIPTION FACTOR WITH C2H2 AND ZN(2)-CYS(6) DNA BINDING DOMAIN (EUROFUNG)-RELATED-RELATED"/>
    <property type="match status" value="1"/>
</dbReference>
<evidence type="ECO:0000256" key="4">
    <source>
        <dbReference type="ARBA" id="ARBA00023163"/>
    </source>
</evidence>
<evidence type="ECO:0000256" key="1">
    <source>
        <dbReference type="ARBA" id="ARBA00022723"/>
    </source>
</evidence>
<evidence type="ECO:0000313" key="7">
    <source>
        <dbReference type="EMBL" id="ETS76544.1"/>
    </source>
</evidence>
<dbReference type="Pfam" id="PF00172">
    <property type="entry name" value="Zn_clus"/>
    <property type="match status" value="1"/>
</dbReference>
<dbReference type="OMA" id="MADICIQ"/>
<dbReference type="GeneID" id="19276944"/>
<dbReference type="InterPro" id="IPR036864">
    <property type="entry name" value="Zn2-C6_fun-type_DNA-bd_sf"/>
</dbReference>
<dbReference type="InterPro" id="IPR001138">
    <property type="entry name" value="Zn2Cys6_DnaBD"/>
</dbReference>
<dbReference type="RefSeq" id="XP_007838703.1">
    <property type="nucleotide sequence ID" value="XM_007840512.1"/>
</dbReference>
<sequence length="456" mass="51613">MGVSPAGSSIPPSRQKNCHNCVQTKRRCDRRMPHCSRCVERNIPCDYSRTRTAIQADRQARRDNANGPASISHPLFSPGPAAEMDYLGSIDADMVADLMPDYPAEPLLQSPIDATHGIDVLMDNQVDLMGGNTPASMSQWLVAFEDDSITERPSTPVDEEITRSYQKMAPMCDNINTWSLHDPSTPLYYITSRVKNFVNDMATHNATPFLHPFLYRAHTPECIMSCFSTSVLYTARTPTNTAMVMRALCKSAHELVAAESVRFVTTTTERLARAQALLLYQIIRLFDGDVALRAQAERDSALLNTWLAELCKMRDNLSTSARLENSVARAQPPEWEQWIFAESVRRTILMAYSVLGLYELMKDPEWDGEPNPWAYTHRWTLSRSLWEAKSSAGFQRAWKEKPQFVMENHSFERFLEHGRGSDVDEFAEILLNVYMGVDETKEFLSSRETPVPVQSA</sequence>
<dbReference type="CDD" id="cd00067">
    <property type="entry name" value="GAL4"/>
    <property type="match status" value="1"/>
</dbReference>
<dbReference type="InParanoid" id="W3WRT5"/>
<keyword evidence="5" id="KW-0539">Nucleus</keyword>
<gene>
    <name evidence="7" type="ORF">PFICI_11931</name>
</gene>
<dbReference type="Proteomes" id="UP000030651">
    <property type="component" value="Unassembled WGS sequence"/>
</dbReference>
<organism evidence="7 8">
    <name type="scientific">Pestalotiopsis fici (strain W106-1 / CGMCC3.15140)</name>
    <dbReference type="NCBI Taxonomy" id="1229662"/>
    <lineage>
        <taxon>Eukaryota</taxon>
        <taxon>Fungi</taxon>
        <taxon>Dikarya</taxon>
        <taxon>Ascomycota</taxon>
        <taxon>Pezizomycotina</taxon>
        <taxon>Sordariomycetes</taxon>
        <taxon>Xylariomycetidae</taxon>
        <taxon>Amphisphaeriales</taxon>
        <taxon>Sporocadaceae</taxon>
        <taxon>Pestalotiopsis</taxon>
    </lineage>
</organism>
<reference evidence="8" key="1">
    <citation type="journal article" date="2015" name="BMC Genomics">
        <title>Genomic and transcriptomic analysis of the endophytic fungus Pestalotiopsis fici reveals its lifestyle and high potential for synthesis of natural products.</title>
        <authorList>
            <person name="Wang X."/>
            <person name="Zhang X."/>
            <person name="Liu L."/>
            <person name="Xiang M."/>
            <person name="Wang W."/>
            <person name="Sun X."/>
            <person name="Che Y."/>
            <person name="Guo L."/>
            <person name="Liu G."/>
            <person name="Guo L."/>
            <person name="Wang C."/>
            <person name="Yin W.B."/>
            <person name="Stadler M."/>
            <person name="Zhang X."/>
            <person name="Liu X."/>
        </authorList>
    </citation>
    <scope>NUCLEOTIDE SEQUENCE [LARGE SCALE GENOMIC DNA]</scope>
    <source>
        <strain evidence="8">W106-1 / CGMCC3.15140</strain>
    </source>
</reference>
<evidence type="ECO:0000256" key="2">
    <source>
        <dbReference type="ARBA" id="ARBA00022833"/>
    </source>
</evidence>
<dbReference type="eggNOG" id="ENOG502SKQX">
    <property type="taxonomic scope" value="Eukaryota"/>
</dbReference>
<keyword evidence="8" id="KW-1185">Reference proteome</keyword>
<name>W3WRT5_PESFW</name>
<evidence type="ECO:0000256" key="3">
    <source>
        <dbReference type="ARBA" id="ARBA00023015"/>
    </source>
</evidence>
<accession>W3WRT5</accession>
<keyword evidence="3" id="KW-0805">Transcription regulation</keyword>
<evidence type="ECO:0000313" key="8">
    <source>
        <dbReference type="Proteomes" id="UP000030651"/>
    </source>
</evidence>
<keyword evidence="1" id="KW-0479">Metal-binding</keyword>
<keyword evidence="4" id="KW-0804">Transcription</keyword>
<dbReference type="EMBL" id="KI912117">
    <property type="protein sequence ID" value="ETS76544.1"/>
    <property type="molecule type" value="Genomic_DNA"/>
</dbReference>
<dbReference type="GO" id="GO:0008270">
    <property type="term" value="F:zinc ion binding"/>
    <property type="evidence" value="ECO:0007669"/>
    <property type="project" value="InterPro"/>
</dbReference>
<protein>
    <recommendedName>
        <fullName evidence="6">Zn(2)-C6 fungal-type domain-containing protein</fullName>
    </recommendedName>
</protein>